<evidence type="ECO:0000256" key="9">
    <source>
        <dbReference type="ARBA" id="ARBA00038162"/>
    </source>
</evidence>
<dbReference type="Pfam" id="PF01501">
    <property type="entry name" value="Glyco_transf_8"/>
    <property type="match status" value="1"/>
</dbReference>
<comment type="subcellular location">
    <subcellularLocation>
        <location evidence="2">Cytoplasm</location>
    </subcellularLocation>
</comment>
<reference evidence="15" key="1">
    <citation type="journal article" date="2021" name="Open Biol.">
        <title>Shared evolutionary footprints suggest mitochondrial oxidative damage underlies multiple complex I losses in fungi.</title>
        <authorList>
            <person name="Schikora-Tamarit M.A."/>
            <person name="Marcet-Houben M."/>
            <person name="Nosek J."/>
            <person name="Gabaldon T."/>
        </authorList>
    </citation>
    <scope>NUCLEOTIDE SEQUENCE</scope>
    <source>
        <strain evidence="15">CBS6075</strain>
    </source>
</reference>
<evidence type="ECO:0000256" key="12">
    <source>
        <dbReference type="ARBA" id="ARBA00052293"/>
    </source>
</evidence>
<evidence type="ECO:0000313" key="16">
    <source>
        <dbReference type="Proteomes" id="UP000769157"/>
    </source>
</evidence>
<evidence type="ECO:0000256" key="5">
    <source>
        <dbReference type="ARBA" id="ARBA00022723"/>
    </source>
</evidence>
<evidence type="ECO:0000256" key="6">
    <source>
        <dbReference type="ARBA" id="ARBA00023056"/>
    </source>
</evidence>
<dbReference type="Gene3D" id="3.90.550.10">
    <property type="entry name" value="Spore Coat Polysaccharide Biosynthesis Protein SpsA, Chain A"/>
    <property type="match status" value="1"/>
</dbReference>
<keyword evidence="4" id="KW-0808">Transferase</keyword>
<dbReference type="PANTHER" id="PTHR11183">
    <property type="entry name" value="GLYCOGENIN SUBFAMILY MEMBER"/>
    <property type="match status" value="1"/>
</dbReference>
<accession>A0A9P8P851</accession>
<comment type="cofactor">
    <cofactor evidence="1">
        <name>Mn(2+)</name>
        <dbReference type="ChEBI" id="CHEBI:29035"/>
    </cofactor>
</comment>
<feature type="compositionally biased region" description="Acidic residues" evidence="14">
    <location>
        <begin position="436"/>
        <end position="445"/>
    </location>
</feature>
<evidence type="ECO:0000256" key="10">
    <source>
        <dbReference type="ARBA" id="ARBA00038934"/>
    </source>
</evidence>
<evidence type="ECO:0000313" key="15">
    <source>
        <dbReference type="EMBL" id="KAH3667318.1"/>
    </source>
</evidence>
<keyword evidence="6" id="KW-0320">Glycogen biosynthesis</keyword>
<gene>
    <name evidence="15" type="ORF">OGAPHI_002967</name>
</gene>
<evidence type="ECO:0000256" key="13">
    <source>
        <dbReference type="ARBA" id="ARBA00057883"/>
    </source>
</evidence>
<dbReference type="OrthoDB" id="2014201at2759"/>
<evidence type="ECO:0000256" key="3">
    <source>
        <dbReference type="ARBA" id="ARBA00022490"/>
    </source>
</evidence>
<sequence>MSAYALLLLEDSYLPGILAVSSALTATSTKFPLVLLYSDKNIDQNIVKLLIASGLFAQLINIDNGLLPSNSPHTLDNVLKRPELSLTISKINLWKLTQFSKLVYLDADTLPLQNLDHLFDLEFSSNQIVAASDIGWPDLFNTGVFVLQPNLAVYKDLLQLYESTESFDGADQGLLNEHFNPDLYHGGVSNWIRLPFIYNCTLNSHYEYFPALQRYSHDVKLFHFIGSKKPWHPHAKGLKDDPTLFKVSGNQNVYQLWSQAYEKVTIDGKSHIDILRLSRNLQPEPNWESVAAVQTPVHPQFYYKKPESVPDSYSPSHGEAWKLKDSKISNKWDKTGGSDDDLDAEKLVKSLSQLDVASPEDTYATSHPVFPWEKSSHKVQTTRSFQPQSFFPKPSNPFTASFDNGSDLESYIAKEEQSSRPETLEEIKQDEKLDALESEQLDALE</sequence>
<comment type="catalytic activity">
    <reaction evidence="11">
        <text>[1,4-alpha-D-glucosyl](n)-L-tyrosyl-[glycogenin] + UDP-alpha-D-glucose = [1,4-alpha-D-glucosyl](n+1)-L-tyrosyl-[glycogenin] + UDP + H(+)</text>
        <dbReference type="Rhea" id="RHEA:56560"/>
        <dbReference type="Rhea" id="RHEA-COMP:14606"/>
        <dbReference type="Rhea" id="RHEA-COMP:14607"/>
        <dbReference type="ChEBI" id="CHEBI:15378"/>
        <dbReference type="ChEBI" id="CHEBI:58223"/>
        <dbReference type="ChEBI" id="CHEBI:58885"/>
        <dbReference type="ChEBI" id="CHEBI:140574"/>
        <dbReference type="EC" id="2.4.1.186"/>
    </reaction>
</comment>
<dbReference type="AlphaFoldDB" id="A0A9P8P851"/>
<evidence type="ECO:0000256" key="1">
    <source>
        <dbReference type="ARBA" id="ARBA00001936"/>
    </source>
</evidence>
<comment type="catalytic activity">
    <reaction evidence="12">
        <text>L-tyrosyl-[glycogenin] + UDP-alpha-D-glucose = alpha-D-glucosyl-L-tyrosyl-[glycogenin] + UDP + H(+)</text>
        <dbReference type="Rhea" id="RHEA:23360"/>
        <dbReference type="Rhea" id="RHEA-COMP:14604"/>
        <dbReference type="Rhea" id="RHEA-COMP:14605"/>
        <dbReference type="ChEBI" id="CHEBI:15378"/>
        <dbReference type="ChEBI" id="CHEBI:46858"/>
        <dbReference type="ChEBI" id="CHEBI:58223"/>
        <dbReference type="ChEBI" id="CHEBI:58885"/>
        <dbReference type="ChEBI" id="CHEBI:140573"/>
        <dbReference type="EC" id="2.4.1.186"/>
    </reaction>
</comment>
<organism evidence="15 16">
    <name type="scientific">Ogataea philodendri</name>
    <dbReference type="NCBI Taxonomy" id="1378263"/>
    <lineage>
        <taxon>Eukaryota</taxon>
        <taxon>Fungi</taxon>
        <taxon>Dikarya</taxon>
        <taxon>Ascomycota</taxon>
        <taxon>Saccharomycotina</taxon>
        <taxon>Pichiomycetes</taxon>
        <taxon>Pichiales</taxon>
        <taxon>Pichiaceae</taxon>
        <taxon>Ogataea</taxon>
    </lineage>
</organism>
<comment type="similarity">
    <text evidence="9">Belongs to the glycosyltransferase 8 family. Glycogenin subfamily.</text>
</comment>
<dbReference type="FunFam" id="3.90.550.10:FF:000092">
    <property type="entry name" value="Glycogenin 2"/>
    <property type="match status" value="1"/>
</dbReference>
<dbReference type="InterPro" id="IPR050587">
    <property type="entry name" value="GNT1/Glycosyltrans_8"/>
</dbReference>
<feature type="compositionally biased region" description="Polar residues" evidence="14">
    <location>
        <begin position="378"/>
        <end position="389"/>
    </location>
</feature>
<dbReference type="EC" id="2.4.1.186" evidence="10"/>
<proteinExistence type="inferred from homology"/>
<name>A0A9P8P851_9ASCO</name>
<evidence type="ECO:0000256" key="7">
    <source>
        <dbReference type="ARBA" id="ARBA00023180"/>
    </source>
</evidence>
<dbReference type="RefSeq" id="XP_046062130.1">
    <property type="nucleotide sequence ID" value="XM_046203894.1"/>
</dbReference>
<dbReference type="EMBL" id="JAEUBE010000183">
    <property type="protein sequence ID" value="KAH3667318.1"/>
    <property type="molecule type" value="Genomic_DNA"/>
</dbReference>
<feature type="compositionally biased region" description="Basic and acidic residues" evidence="14">
    <location>
        <begin position="412"/>
        <end position="435"/>
    </location>
</feature>
<comment type="caution">
    <text evidence="15">The sequence shown here is derived from an EMBL/GenBank/DDBJ whole genome shotgun (WGS) entry which is preliminary data.</text>
</comment>
<feature type="region of interest" description="Disordered" evidence="14">
    <location>
        <begin position="375"/>
        <end position="445"/>
    </location>
</feature>
<dbReference type="GO" id="GO:0005737">
    <property type="term" value="C:cytoplasm"/>
    <property type="evidence" value="ECO:0007669"/>
    <property type="project" value="UniProtKB-SubCell"/>
</dbReference>
<dbReference type="Proteomes" id="UP000769157">
    <property type="component" value="Unassembled WGS sequence"/>
</dbReference>
<dbReference type="GO" id="GO:0046872">
    <property type="term" value="F:metal ion binding"/>
    <property type="evidence" value="ECO:0007669"/>
    <property type="project" value="UniProtKB-KW"/>
</dbReference>
<keyword evidence="3" id="KW-0963">Cytoplasm</keyword>
<dbReference type="SUPFAM" id="SSF53448">
    <property type="entry name" value="Nucleotide-diphospho-sugar transferases"/>
    <property type="match status" value="1"/>
</dbReference>
<evidence type="ECO:0000256" key="4">
    <source>
        <dbReference type="ARBA" id="ARBA00022679"/>
    </source>
</evidence>
<keyword evidence="16" id="KW-1185">Reference proteome</keyword>
<comment type="function">
    <text evidence="13">Self-glucosylating initiator of glycogen synthesis. It catalyzes the formation of a short alpha (1,4)-glucosyl chain covalently attached via a glucose 1-O-tyrosyl linkage to internal tyrosine residues and these chains act as primers for the elongation reaction catalyzed by glycogen synthase.</text>
</comment>
<dbReference type="InterPro" id="IPR029044">
    <property type="entry name" value="Nucleotide-diphossugar_trans"/>
</dbReference>
<evidence type="ECO:0000256" key="11">
    <source>
        <dbReference type="ARBA" id="ARBA00050886"/>
    </source>
</evidence>
<dbReference type="CDD" id="cd02537">
    <property type="entry name" value="GT8_Glycogenin"/>
    <property type="match status" value="1"/>
</dbReference>
<dbReference type="GeneID" id="70234934"/>
<dbReference type="GO" id="GO:0005978">
    <property type="term" value="P:glycogen biosynthetic process"/>
    <property type="evidence" value="ECO:0007669"/>
    <property type="project" value="UniProtKB-KW"/>
</dbReference>
<keyword evidence="5" id="KW-0479">Metal-binding</keyword>
<dbReference type="GO" id="GO:0008466">
    <property type="term" value="F:glycogenin glucosyltransferase activity"/>
    <property type="evidence" value="ECO:0007669"/>
    <property type="project" value="UniProtKB-EC"/>
</dbReference>
<evidence type="ECO:0000256" key="14">
    <source>
        <dbReference type="SAM" id="MobiDB-lite"/>
    </source>
</evidence>
<keyword evidence="8" id="KW-0464">Manganese</keyword>
<evidence type="ECO:0000256" key="2">
    <source>
        <dbReference type="ARBA" id="ARBA00004496"/>
    </source>
</evidence>
<protein>
    <recommendedName>
        <fullName evidence="10">glycogenin glucosyltransferase</fullName>
        <ecNumber evidence="10">2.4.1.186</ecNumber>
    </recommendedName>
</protein>
<keyword evidence="7" id="KW-0325">Glycoprotein</keyword>
<evidence type="ECO:0000256" key="8">
    <source>
        <dbReference type="ARBA" id="ARBA00023211"/>
    </source>
</evidence>
<dbReference type="InterPro" id="IPR002495">
    <property type="entry name" value="Glyco_trans_8"/>
</dbReference>
<reference evidence="15" key="2">
    <citation type="submission" date="2021-01" db="EMBL/GenBank/DDBJ databases">
        <authorList>
            <person name="Schikora-Tamarit M.A."/>
        </authorList>
    </citation>
    <scope>NUCLEOTIDE SEQUENCE</scope>
    <source>
        <strain evidence="15">CBS6075</strain>
    </source>
</reference>